<dbReference type="AlphaFoldDB" id="A0A0K0Y7Z1"/>
<accession>A0A0K0Y7Z1</accession>
<dbReference type="RefSeq" id="WP_049835238.1">
    <property type="nucleotide sequence ID" value="NZ_CP012160.1"/>
</dbReference>
<dbReference type="OrthoDB" id="7852413at2"/>
<organism evidence="1 2">
    <name type="scientific">Octadecabacter temperatus</name>
    <dbReference type="NCBI Taxonomy" id="1458307"/>
    <lineage>
        <taxon>Bacteria</taxon>
        <taxon>Pseudomonadati</taxon>
        <taxon>Pseudomonadota</taxon>
        <taxon>Alphaproteobacteria</taxon>
        <taxon>Rhodobacterales</taxon>
        <taxon>Roseobacteraceae</taxon>
        <taxon>Octadecabacter</taxon>
    </lineage>
</organism>
<dbReference type="KEGG" id="otm:OSB_24470"/>
<protein>
    <submittedName>
        <fullName evidence="1">Uncharacterized protein</fullName>
    </submittedName>
</protein>
<keyword evidence="2" id="KW-1185">Reference proteome</keyword>
<reference evidence="1 2" key="1">
    <citation type="journal article" date="2015" name="Genome Announc.">
        <title>Closed Genome Sequence of Octadecabacter temperatus SB1, the First Mesophilic Species of the Genus Octadecabacter.</title>
        <authorList>
            <person name="Voget S."/>
            <person name="Billerbeck S."/>
            <person name="Simon M."/>
            <person name="Daniel R."/>
        </authorList>
    </citation>
    <scope>NUCLEOTIDE SEQUENCE [LARGE SCALE GENOMIC DNA]</scope>
    <source>
        <strain evidence="1 2">SB1</strain>
    </source>
</reference>
<evidence type="ECO:0000313" key="1">
    <source>
        <dbReference type="EMBL" id="AKS46982.1"/>
    </source>
</evidence>
<dbReference type="Proteomes" id="UP000067444">
    <property type="component" value="Chromosome"/>
</dbReference>
<name>A0A0K0Y7Z1_9RHOB</name>
<dbReference type="EMBL" id="CP012160">
    <property type="protein sequence ID" value="AKS46982.1"/>
    <property type="molecule type" value="Genomic_DNA"/>
</dbReference>
<sequence length="223" mass="24125">MFRLALILLLLPTIAAADWSPRPSMFHYDATFANCTATPDETDLAQNCDRAIANAYVLKRAVAWATQNCFPESIATCALPFEDEGLPAIAAQIAVDAGCDATNVLDLPEDEPLPADHCISIASDIMIDEGVVPLNTDISCGINWIECGDISLINATFWAEQVDAAAQDDPAFAADLQSRNREDCAEEAREIGSWAVVMDAMICEADRSAALWADLTDQNQQDQ</sequence>
<evidence type="ECO:0000313" key="2">
    <source>
        <dbReference type="Proteomes" id="UP000067444"/>
    </source>
</evidence>
<dbReference type="STRING" id="1458307.OSB_24470"/>
<proteinExistence type="predicted"/>
<gene>
    <name evidence="1" type="ORF">OSB_24470</name>
</gene>